<evidence type="ECO:0000313" key="9">
    <source>
        <dbReference type="EMBL" id="MDR9896065.1"/>
    </source>
</evidence>
<dbReference type="InterPro" id="IPR004358">
    <property type="entry name" value="Sig_transdc_His_kin-like_C"/>
</dbReference>
<dbReference type="PANTHER" id="PTHR43065:SF50">
    <property type="entry name" value="HISTIDINE KINASE"/>
    <property type="match status" value="1"/>
</dbReference>
<dbReference type="EC" id="2.7.13.3" evidence="2"/>
<comment type="caution">
    <text evidence="9">The sequence shown here is derived from an EMBL/GenBank/DDBJ whole genome shotgun (WGS) entry which is preliminary data.</text>
</comment>
<dbReference type="PANTHER" id="PTHR43065">
    <property type="entry name" value="SENSOR HISTIDINE KINASE"/>
    <property type="match status" value="1"/>
</dbReference>
<evidence type="ECO:0000256" key="4">
    <source>
        <dbReference type="ARBA" id="ARBA00022777"/>
    </source>
</evidence>
<dbReference type="RefSeq" id="WP_208340098.1">
    <property type="nucleotide sequence ID" value="NZ_CAWQFN010000602.1"/>
</dbReference>
<keyword evidence="4 9" id="KW-0418">Kinase</keyword>
<dbReference type="Proteomes" id="UP000667802">
    <property type="component" value="Unassembled WGS sequence"/>
</dbReference>
<evidence type="ECO:0000256" key="1">
    <source>
        <dbReference type="ARBA" id="ARBA00000085"/>
    </source>
</evidence>
<organism evidence="9 10">
    <name type="scientific">Aetokthonos hydrillicola Thurmond2011</name>
    <dbReference type="NCBI Taxonomy" id="2712845"/>
    <lineage>
        <taxon>Bacteria</taxon>
        <taxon>Bacillati</taxon>
        <taxon>Cyanobacteriota</taxon>
        <taxon>Cyanophyceae</taxon>
        <taxon>Nostocales</taxon>
        <taxon>Hapalosiphonaceae</taxon>
        <taxon>Aetokthonos</taxon>
    </lineage>
</organism>
<keyword evidence="7" id="KW-0472">Membrane</keyword>
<dbReference type="InterPro" id="IPR005467">
    <property type="entry name" value="His_kinase_dom"/>
</dbReference>
<dbReference type="SUPFAM" id="SSF55874">
    <property type="entry name" value="ATPase domain of HSP90 chaperone/DNA topoisomerase II/histidine kinase"/>
    <property type="match status" value="1"/>
</dbReference>
<keyword evidence="10" id="KW-1185">Reference proteome</keyword>
<dbReference type="InterPro" id="IPR036890">
    <property type="entry name" value="HATPase_C_sf"/>
</dbReference>
<protein>
    <recommendedName>
        <fullName evidence="2">histidine kinase</fullName>
        <ecNumber evidence="2">2.7.13.3</ecNumber>
    </recommendedName>
</protein>
<comment type="catalytic activity">
    <reaction evidence="1">
        <text>ATP + protein L-histidine = ADP + protein N-phospho-L-histidine.</text>
        <dbReference type="EC" id="2.7.13.3"/>
    </reaction>
</comment>
<keyword evidence="4 9" id="KW-0808">Transferase</keyword>
<feature type="transmembrane region" description="Helical" evidence="7">
    <location>
        <begin position="76"/>
        <end position="97"/>
    </location>
</feature>
<evidence type="ECO:0000313" key="10">
    <source>
        <dbReference type="Proteomes" id="UP000667802"/>
    </source>
</evidence>
<keyword evidence="7" id="KW-0812">Transmembrane</keyword>
<name>A0AAP5I7B3_9CYAN</name>
<reference evidence="10" key="1">
    <citation type="journal article" date="2021" name="Science">
        <title>Hunting the eagle killer: A cyanobacterial neurotoxin causes vacuolar myelinopathy.</title>
        <authorList>
            <person name="Breinlinger S."/>
            <person name="Phillips T.J."/>
            <person name="Haram B.N."/>
            <person name="Mares J."/>
            <person name="Martinez Yerena J.A."/>
            <person name="Hrouzek P."/>
            <person name="Sobotka R."/>
            <person name="Henderson W.M."/>
            <person name="Schmieder P."/>
            <person name="Williams S.M."/>
            <person name="Lauderdale J.D."/>
            <person name="Wilde H.D."/>
            <person name="Gerrin W."/>
            <person name="Kust A."/>
            <person name="Washington J.W."/>
            <person name="Wagner C."/>
            <person name="Geier B."/>
            <person name="Liebeke M."/>
            <person name="Enke H."/>
            <person name="Niedermeyer T.H.J."/>
            <person name="Wilde S.B."/>
        </authorList>
    </citation>
    <scope>NUCLEOTIDE SEQUENCE [LARGE SCALE GENOMIC DNA]</scope>
    <source>
        <strain evidence="10">Thurmond2011</strain>
    </source>
</reference>
<evidence type="ECO:0000256" key="3">
    <source>
        <dbReference type="ARBA" id="ARBA00022553"/>
    </source>
</evidence>
<keyword evidence="3" id="KW-0597">Phosphoprotein</keyword>
<evidence type="ECO:0000256" key="2">
    <source>
        <dbReference type="ARBA" id="ARBA00012438"/>
    </source>
</evidence>
<feature type="coiled-coil region" evidence="6">
    <location>
        <begin position="109"/>
        <end position="143"/>
    </location>
</feature>
<keyword evidence="5" id="KW-0902">Two-component regulatory system</keyword>
<dbReference type="InterPro" id="IPR036097">
    <property type="entry name" value="HisK_dim/P_sf"/>
</dbReference>
<dbReference type="EMBL" id="JAALHA020000007">
    <property type="protein sequence ID" value="MDR9896065.1"/>
    <property type="molecule type" value="Genomic_DNA"/>
</dbReference>
<dbReference type="Pfam" id="PF02518">
    <property type="entry name" value="HATPase_c"/>
    <property type="match status" value="1"/>
</dbReference>
<gene>
    <name evidence="9" type="ORF">G7B40_016050</name>
</gene>
<feature type="transmembrane region" description="Helical" evidence="7">
    <location>
        <begin position="44"/>
        <end position="64"/>
    </location>
</feature>
<feature type="transmembrane region" description="Helical" evidence="7">
    <location>
        <begin position="20"/>
        <end position="37"/>
    </location>
</feature>
<dbReference type="PROSITE" id="PS50109">
    <property type="entry name" value="HIS_KIN"/>
    <property type="match status" value="1"/>
</dbReference>
<dbReference type="SUPFAM" id="SSF47384">
    <property type="entry name" value="Homodimeric domain of signal transducing histidine kinase"/>
    <property type="match status" value="1"/>
</dbReference>
<dbReference type="AlphaFoldDB" id="A0AAP5I7B3"/>
<dbReference type="InterPro" id="IPR003661">
    <property type="entry name" value="HisK_dim/P_dom"/>
</dbReference>
<dbReference type="InterPro" id="IPR003594">
    <property type="entry name" value="HATPase_dom"/>
</dbReference>
<proteinExistence type="predicted"/>
<accession>A0AAP5I7B3</accession>
<evidence type="ECO:0000256" key="5">
    <source>
        <dbReference type="ARBA" id="ARBA00023012"/>
    </source>
</evidence>
<evidence type="ECO:0000256" key="7">
    <source>
        <dbReference type="SAM" id="Phobius"/>
    </source>
</evidence>
<keyword evidence="7" id="KW-1133">Transmembrane helix</keyword>
<evidence type="ECO:0000259" key="8">
    <source>
        <dbReference type="PROSITE" id="PS50109"/>
    </source>
</evidence>
<keyword evidence="6" id="KW-0175">Coiled coil</keyword>
<evidence type="ECO:0000256" key="6">
    <source>
        <dbReference type="SAM" id="Coils"/>
    </source>
</evidence>
<dbReference type="CDD" id="cd00082">
    <property type="entry name" value="HisKA"/>
    <property type="match status" value="1"/>
</dbReference>
<dbReference type="SMART" id="SM00387">
    <property type="entry name" value="HATPase_c"/>
    <property type="match status" value="1"/>
</dbReference>
<dbReference type="Gene3D" id="1.10.287.130">
    <property type="match status" value="1"/>
</dbReference>
<dbReference type="Gene3D" id="3.30.565.10">
    <property type="entry name" value="Histidine kinase-like ATPase, C-terminal domain"/>
    <property type="match status" value="1"/>
</dbReference>
<dbReference type="SMART" id="SM00388">
    <property type="entry name" value="HisKA"/>
    <property type="match status" value="1"/>
</dbReference>
<sequence>MNHSSIPEYWTLLLGGENLIISFCYLIVGAGIAYGIWRNRKTGIDPMIIAISAIFFSCSTGHFFHSFGMLAQTDILGWQVAADMVTVIVAIRFLSFYKSIDLLTRFSQVAASQAELQIKNEKLEQAMKDLKNTQIQLVKNEKMSSLGQLVAGVAHEINNPVNFIHGNITYIEEYTQKFLEAIQAYQVHYPSPPETLQATLDEMEIAFISEDLIKILTSINIGTQRIRQIVLSLRNFSRLDEAEFKQVDIHEGIDNTLLILQHRLKEKPEFRGIQVVKNYGQLPHIECYAGQLNQVFMNLLVNAIDSLEEAAEKQTCACLQENPCTVSISTQMINSDLVQIAISDNGLGISEEVRSHIFDPFFTTKPAGKGTGLGLSISYQIVVDKHNGKISCDSTLGQGTKFVIELPAYHPELRDKPAILN</sequence>
<dbReference type="GO" id="GO:0000155">
    <property type="term" value="F:phosphorelay sensor kinase activity"/>
    <property type="evidence" value="ECO:0007669"/>
    <property type="project" value="InterPro"/>
</dbReference>
<feature type="domain" description="Histidine kinase" evidence="8">
    <location>
        <begin position="152"/>
        <end position="410"/>
    </location>
</feature>
<dbReference type="PRINTS" id="PR00344">
    <property type="entry name" value="BCTRLSENSOR"/>
</dbReference>